<dbReference type="InterPro" id="IPR003593">
    <property type="entry name" value="AAA+_ATPase"/>
</dbReference>
<dbReference type="InterPro" id="IPR036640">
    <property type="entry name" value="ABC1_TM_sf"/>
</dbReference>
<keyword evidence="5 11" id="KW-0067">ATP-binding</keyword>
<evidence type="ECO:0000256" key="6">
    <source>
        <dbReference type="ARBA" id="ARBA00022989"/>
    </source>
</evidence>
<dbReference type="PROSITE" id="PS50929">
    <property type="entry name" value="ABC_TM1F"/>
    <property type="match status" value="1"/>
</dbReference>
<accession>A0A2K9BME6</accession>
<comment type="similarity">
    <text evidence="2">Belongs to the ABC transporter superfamily.</text>
</comment>
<organism evidence="11 12">
    <name type="scientific">Mesoplasma syrphidae</name>
    <dbReference type="NCBI Taxonomy" id="225999"/>
    <lineage>
        <taxon>Bacteria</taxon>
        <taxon>Bacillati</taxon>
        <taxon>Mycoplasmatota</taxon>
        <taxon>Mollicutes</taxon>
        <taxon>Entomoplasmatales</taxon>
        <taxon>Entomoplasmataceae</taxon>
        <taxon>Mesoplasma</taxon>
    </lineage>
</organism>
<evidence type="ECO:0000313" key="12">
    <source>
        <dbReference type="Proteomes" id="UP000233419"/>
    </source>
</evidence>
<feature type="transmembrane region" description="Helical" evidence="8">
    <location>
        <begin position="149"/>
        <end position="173"/>
    </location>
</feature>
<dbReference type="InterPro" id="IPR017871">
    <property type="entry name" value="ABC_transporter-like_CS"/>
</dbReference>
<dbReference type="PROSITE" id="PS50893">
    <property type="entry name" value="ABC_TRANSPORTER_2"/>
    <property type="match status" value="1"/>
</dbReference>
<dbReference type="SMART" id="SM00382">
    <property type="entry name" value="AAA"/>
    <property type="match status" value="1"/>
</dbReference>
<dbReference type="PANTHER" id="PTHR24221">
    <property type="entry name" value="ATP-BINDING CASSETTE SUB-FAMILY B"/>
    <property type="match status" value="1"/>
</dbReference>
<name>A0A2K9BME6_9MOLU</name>
<evidence type="ECO:0000256" key="8">
    <source>
        <dbReference type="SAM" id="Phobius"/>
    </source>
</evidence>
<dbReference type="EMBL" id="CP025257">
    <property type="protein sequence ID" value="AUF83213.1"/>
    <property type="molecule type" value="Genomic_DNA"/>
</dbReference>
<dbReference type="GO" id="GO:0140359">
    <property type="term" value="F:ABC-type transporter activity"/>
    <property type="evidence" value="ECO:0007669"/>
    <property type="project" value="InterPro"/>
</dbReference>
<feature type="transmembrane region" description="Helical" evidence="8">
    <location>
        <begin position="258"/>
        <end position="285"/>
    </location>
</feature>
<reference evidence="11 12" key="1">
    <citation type="submission" date="2017-12" db="EMBL/GenBank/DDBJ databases">
        <title>Mesoplasma syrphidae YJS, Complete Genome.</title>
        <authorList>
            <person name="Knight T.F."/>
            <person name="Citino T."/>
            <person name="Rubinstein R."/>
            <person name="Neuschaefer Z."/>
        </authorList>
    </citation>
    <scope>NUCLEOTIDE SEQUENCE [LARGE SCALE GENOMIC DNA]</scope>
    <source>
        <strain evidence="11 12">YJS</strain>
    </source>
</reference>
<evidence type="ECO:0000256" key="2">
    <source>
        <dbReference type="ARBA" id="ARBA00005417"/>
    </source>
</evidence>
<feature type="domain" description="ABC transmembrane type-1" evidence="10">
    <location>
        <begin position="29"/>
        <end position="328"/>
    </location>
</feature>
<dbReference type="SUPFAM" id="SSF52540">
    <property type="entry name" value="P-loop containing nucleoside triphosphate hydrolases"/>
    <property type="match status" value="1"/>
</dbReference>
<dbReference type="InterPro" id="IPR027417">
    <property type="entry name" value="P-loop_NTPase"/>
</dbReference>
<dbReference type="GO" id="GO:0005524">
    <property type="term" value="F:ATP binding"/>
    <property type="evidence" value="ECO:0007669"/>
    <property type="project" value="UniProtKB-KW"/>
</dbReference>
<evidence type="ECO:0000256" key="4">
    <source>
        <dbReference type="ARBA" id="ARBA00022741"/>
    </source>
</evidence>
<dbReference type="InterPro" id="IPR003439">
    <property type="entry name" value="ABC_transporter-like_ATP-bd"/>
</dbReference>
<dbReference type="SUPFAM" id="SSF90123">
    <property type="entry name" value="ABC transporter transmembrane region"/>
    <property type="match status" value="1"/>
</dbReference>
<dbReference type="Pfam" id="PF00664">
    <property type="entry name" value="ABC_membrane"/>
    <property type="match status" value="1"/>
</dbReference>
<dbReference type="PROSITE" id="PS00211">
    <property type="entry name" value="ABC_TRANSPORTER_1"/>
    <property type="match status" value="1"/>
</dbReference>
<dbReference type="CDD" id="cd07346">
    <property type="entry name" value="ABC_6TM_exporters"/>
    <property type="match status" value="1"/>
</dbReference>
<feature type="transmembrane region" description="Helical" evidence="8">
    <location>
        <begin position="77"/>
        <end position="104"/>
    </location>
</feature>
<proteinExistence type="inferred from homology"/>
<evidence type="ECO:0000256" key="1">
    <source>
        <dbReference type="ARBA" id="ARBA00004651"/>
    </source>
</evidence>
<dbReference type="Gene3D" id="3.40.50.300">
    <property type="entry name" value="P-loop containing nucleotide triphosphate hydrolases"/>
    <property type="match status" value="1"/>
</dbReference>
<sequence length="606" mass="68211">MMEKRKISKNSEFFKIIFRYYVKEWKLSILMIPLILIYGVTVMMIPLLTQQINLDLTNSTANTSSFLTGYWNLSWEYLVLIGIVSIVINTINTFAINYLGYLMAIRIEIDLRNKILEKLVRQDISYYSDKKIGELLTNVISDSKFVSDWAINIPVGGIISVFQIIIAVTMTFILDWKIALVGTGIFIVILCGFVFVYIMLVNRYDKVRQTLEKTNGNVIDRIVSVRLIKASGTEAYETENFKAKHVDYFEQTKPVASWLSLLFTVVFAGDFIISFTAPIFAVIFYGSSGDSQETLDFFNNTFAAYSLSQGLLIGPLFTLLNMSGGFASAGVASARISTTLQADSIIDFHYFNGIKIKKITSDIVFKDVEFSYPEKPEKLILPKFNFKFEQGKSYAFVGETGSGKSTIAKLLLRLYDPSNGKIIINEKYDLKELNLASYLEHLGYVEQDPQILFGDVFENVKYGSFGATDDDVVMACQKAELHGLIMSWPEGYKTVLGERGFMLSGGQKQRLVIARMFLKDPQILILDEATSALDNIVEKEIQAKLDELMKNRTSVTIAHRLSTIKNVDQIIVLGANGKGIVQQGTFDELINTPGHFQNLYHAGLMS</sequence>
<dbReference type="InterPro" id="IPR039421">
    <property type="entry name" value="Type_1_exporter"/>
</dbReference>
<dbReference type="Gene3D" id="1.20.1560.10">
    <property type="entry name" value="ABC transporter type 1, transmembrane domain"/>
    <property type="match status" value="1"/>
</dbReference>
<keyword evidence="4" id="KW-0547">Nucleotide-binding</keyword>
<evidence type="ECO:0000259" key="9">
    <source>
        <dbReference type="PROSITE" id="PS50893"/>
    </source>
</evidence>
<dbReference type="AlphaFoldDB" id="A0A2K9BME6"/>
<keyword evidence="7 8" id="KW-0472">Membrane</keyword>
<dbReference type="KEGG" id="msyr:CXP39_00105"/>
<protein>
    <submittedName>
        <fullName evidence="11">ABC transporter ATP-binding protein</fullName>
    </submittedName>
</protein>
<dbReference type="Proteomes" id="UP000233419">
    <property type="component" value="Chromosome"/>
</dbReference>
<evidence type="ECO:0000259" key="10">
    <source>
        <dbReference type="PROSITE" id="PS50929"/>
    </source>
</evidence>
<evidence type="ECO:0000313" key="11">
    <source>
        <dbReference type="EMBL" id="AUF83213.1"/>
    </source>
</evidence>
<feature type="domain" description="ABC transporter" evidence="9">
    <location>
        <begin position="363"/>
        <end position="602"/>
    </location>
</feature>
<evidence type="ECO:0000256" key="5">
    <source>
        <dbReference type="ARBA" id="ARBA00022840"/>
    </source>
</evidence>
<feature type="transmembrane region" description="Helical" evidence="8">
    <location>
        <begin position="27"/>
        <end position="48"/>
    </location>
</feature>
<keyword evidence="12" id="KW-1185">Reference proteome</keyword>
<keyword evidence="6 8" id="KW-1133">Transmembrane helix</keyword>
<dbReference type="GO" id="GO:0016887">
    <property type="term" value="F:ATP hydrolysis activity"/>
    <property type="evidence" value="ECO:0007669"/>
    <property type="project" value="InterPro"/>
</dbReference>
<evidence type="ECO:0000256" key="3">
    <source>
        <dbReference type="ARBA" id="ARBA00022692"/>
    </source>
</evidence>
<evidence type="ECO:0000256" key="7">
    <source>
        <dbReference type="ARBA" id="ARBA00023136"/>
    </source>
</evidence>
<keyword evidence="3 8" id="KW-0812">Transmembrane</keyword>
<dbReference type="InterPro" id="IPR011527">
    <property type="entry name" value="ABC1_TM_dom"/>
</dbReference>
<dbReference type="OrthoDB" id="9763744at2"/>
<comment type="subcellular location">
    <subcellularLocation>
        <location evidence="1">Cell membrane</location>
        <topology evidence="1">Multi-pass membrane protein</topology>
    </subcellularLocation>
</comment>
<dbReference type="Pfam" id="PF00005">
    <property type="entry name" value="ABC_tran"/>
    <property type="match status" value="1"/>
</dbReference>
<gene>
    <name evidence="11" type="ORF">CXP39_00105</name>
</gene>
<feature type="transmembrane region" description="Helical" evidence="8">
    <location>
        <begin position="179"/>
        <end position="200"/>
    </location>
</feature>
<dbReference type="PANTHER" id="PTHR24221:SF654">
    <property type="entry name" value="ATP-BINDING CASSETTE SUB-FAMILY B MEMBER 6"/>
    <property type="match status" value="1"/>
</dbReference>
<dbReference type="FunFam" id="3.40.50.300:FF:000218">
    <property type="entry name" value="Multidrug ABC transporter ATP-binding protein"/>
    <property type="match status" value="1"/>
</dbReference>
<dbReference type="GO" id="GO:0005886">
    <property type="term" value="C:plasma membrane"/>
    <property type="evidence" value="ECO:0007669"/>
    <property type="project" value="UniProtKB-SubCell"/>
</dbReference>